<dbReference type="SUPFAM" id="SSF53756">
    <property type="entry name" value="UDP-Glycosyltransferase/glycogen phosphorylase"/>
    <property type="match status" value="1"/>
</dbReference>
<keyword evidence="7" id="KW-1185">Reference proteome</keyword>
<dbReference type="Gene3D" id="3.40.50.2000">
    <property type="entry name" value="Glycogen Phosphorylase B"/>
    <property type="match status" value="1"/>
</dbReference>
<gene>
    <name evidence="6" type="ORF">TEK04_11135</name>
</gene>
<evidence type="ECO:0000256" key="3">
    <source>
        <dbReference type="ARBA" id="ARBA00022679"/>
    </source>
</evidence>
<evidence type="ECO:0000256" key="2">
    <source>
        <dbReference type="ARBA" id="ARBA00022676"/>
    </source>
</evidence>
<dbReference type="InterPro" id="IPR009695">
    <property type="entry name" value="Diacylglyc_glucosyltr_N"/>
</dbReference>
<sequence>MHLVSNRVRHQVTHRTAPSAAHRTAHRTAHPTGPRVLVVSAGVGAGHDAAAAELAARLRLAGAAVHVQDLLTALPGPLRRVVGDAYGPCVNRAPAAFDLLVRSLERDGLLRRAARRSATAARPGVLGWVCGTAPDVVVSTHPLASQTLGDLRAEGVLRAPVLTYLTDPAVHRTWVHEAVDAHLTVTGATARHGEQRYGQPMTVAGPLVPARFAQPVPADRAARLRAGLGLTDASPVALVVAGSLGLGDVATTVTDLIVGGAVPVVLCGRNEARRARLAAVPGVVALGWRDDVPDLMAVADVLVHNAGGMSCTEALVAGLPMVTHRPIPGHGRANAAVLSAAGLAPWTTTARELGAAVASAAAQPRRRQHHPDPAAFVLDVVGARVPAAA</sequence>
<dbReference type="EMBL" id="JBAPLU010000009">
    <property type="protein sequence ID" value="MEI4272278.1"/>
    <property type="molecule type" value="Genomic_DNA"/>
</dbReference>
<evidence type="ECO:0000259" key="5">
    <source>
        <dbReference type="Pfam" id="PF06925"/>
    </source>
</evidence>
<dbReference type="PANTHER" id="PTHR43025:SF3">
    <property type="entry name" value="MONOGALACTOSYLDIACYLGLYCEROL SYNTHASE 1, CHLOROPLASTIC"/>
    <property type="match status" value="1"/>
</dbReference>
<keyword evidence="2" id="KW-0328">Glycosyltransferase</keyword>
<dbReference type="Proteomes" id="UP001361570">
    <property type="component" value="Unassembled WGS sequence"/>
</dbReference>
<feature type="domain" description="Diacylglycerol glucosyltransferase N-terminal" evidence="5">
    <location>
        <begin position="47"/>
        <end position="191"/>
    </location>
</feature>
<comment type="similarity">
    <text evidence="1">Belongs to the glycosyltransferase 28 family.</text>
</comment>
<reference evidence="6 7" key="1">
    <citation type="submission" date="2024-03" db="EMBL/GenBank/DDBJ databases">
        <title>Draft genome sequence of Klenkia sp. LSe6-5.</title>
        <authorList>
            <person name="Duangmal K."/>
            <person name="Chantavorakit T."/>
        </authorList>
    </citation>
    <scope>NUCLEOTIDE SEQUENCE [LARGE SCALE GENOMIC DNA]</scope>
    <source>
        <strain evidence="6 7">LSe6-5</strain>
    </source>
</reference>
<dbReference type="PANTHER" id="PTHR43025">
    <property type="entry name" value="MONOGALACTOSYLDIACYLGLYCEROL SYNTHASE"/>
    <property type="match status" value="1"/>
</dbReference>
<protein>
    <recommendedName>
        <fullName evidence="5">Diacylglycerol glucosyltransferase N-terminal domain-containing protein</fullName>
    </recommendedName>
</protein>
<accession>A0ABU8DUH4</accession>
<evidence type="ECO:0000256" key="1">
    <source>
        <dbReference type="ARBA" id="ARBA00006962"/>
    </source>
</evidence>
<evidence type="ECO:0000313" key="7">
    <source>
        <dbReference type="Proteomes" id="UP001361570"/>
    </source>
</evidence>
<name>A0ABU8DUH4_9ACTN</name>
<proteinExistence type="inferred from homology"/>
<comment type="caution">
    <text evidence="6">The sequence shown here is derived from an EMBL/GenBank/DDBJ whole genome shotgun (WGS) entry which is preliminary data.</text>
</comment>
<dbReference type="RefSeq" id="WP_336404414.1">
    <property type="nucleotide sequence ID" value="NZ_JBAPLU010000009.1"/>
</dbReference>
<keyword evidence="3" id="KW-0808">Transferase</keyword>
<dbReference type="InterPro" id="IPR050519">
    <property type="entry name" value="Glycosyltransf_28_UgtP"/>
</dbReference>
<organism evidence="6 7">
    <name type="scientific">Klenkia sesuvii</name>
    <dbReference type="NCBI Taxonomy" id="3103137"/>
    <lineage>
        <taxon>Bacteria</taxon>
        <taxon>Bacillati</taxon>
        <taxon>Actinomycetota</taxon>
        <taxon>Actinomycetes</taxon>
        <taxon>Geodermatophilales</taxon>
        <taxon>Geodermatophilaceae</taxon>
        <taxon>Klenkia</taxon>
    </lineage>
</organism>
<dbReference type="Pfam" id="PF06925">
    <property type="entry name" value="MGDG_synth"/>
    <property type="match status" value="1"/>
</dbReference>
<feature type="region of interest" description="Disordered" evidence="4">
    <location>
        <begin position="1"/>
        <end position="31"/>
    </location>
</feature>
<evidence type="ECO:0000313" key="6">
    <source>
        <dbReference type="EMBL" id="MEI4272278.1"/>
    </source>
</evidence>
<evidence type="ECO:0000256" key="4">
    <source>
        <dbReference type="SAM" id="MobiDB-lite"/>
    </source>
</evidence>